<sequence length="68" mass="7711">MAMTLRIDDELDQALTELAAAEGTSKQEVIKRAVIERRDRTVRRELINRIANEALVEYADALERLGKA</sequence>
<evidence type="ECO:0000313" key="3">
    <source>
        <dbReference type="Proteomes" id="UP000267128"/>
    </source>
</evidence>
<dbReference type="EMBL" id="RJSE01000008">
    <property type="protein sequence ID" value="RNL61289.1"/>
    <property type="molecule type" value="Genomic_DNA"/>
</dbReference>
<dbReference type="RefSeq" id="WP_123229000.1">
    <property type="nucleotide sequence ID" value="NZ_RJSE01000008.1"/>
</dbReference>
<dbReference type="InterPro" id="IPR002145">
    <property type="entry name" value="CopG"/>
</dbReference>
<keyword evidence="3" id="KW-1185">Reference proteome</keyword>
<comment type="caution">
    <text evidence="2">The sequence shown here is derived from an EMBL/GenBank/DDBJ whole genome shotgun (WGS) entry which is preliminary data.</text>
</comment>
<dbReference type="Pfam" id="PF01402">
    <property type="entry name" value="RHH_1"/>
    <property type="match status" value="1"/>
</dbReference>
<feature type="domain" description="Ribbon-helix-helix protein CopG" evidence="1">
    <location>
        <begin position="4"/>
        <end position="40"/>
    </location>
</feature>
<dbReference type="SUPFAM" id="SSF47598">
    <property type="entry name" value="Ribbon-helix-helix"/>
    <property type="match status" value="1"/>
</dbReference>
<reference evidence="2 3" key="1">
    <citation type="submission" date="2018-11" db="EMBL/GenBank/DDBJ databases">
        <authorList>
            <person name="Li F."/>
        </authorList>
    </citation>
    <scope>NUCLEOTIDE SEQUENCE [LARGE SCALE GENOMIC DNA]</scope>
    <source>
        <strain evidence="2 3">Gsoil 097</strain>
    </source>
</reference>
<protein>
    <submittedName>
        <fullName evidence="2">Ribbon-helix-helix protein, CopG family</fullName>
    </submittedName>
</protein>
<dbReference type="Proteomes" id="UP000267128">
    <property type="component" value="Unassembled WGS sequence"/>
</dbReference>
<evidence type="ECO:0000313" key="2">
    <source>
        <dbReference type="EMBL" id="RNL61289.1"/>
    </source>
</evidence>
<dbReference type="InterPro" id="IPR010985">
    <property type="entry name" value="Ribbon_hlx_hlx"/>
</dbReference>
<dbReference type="AlphaFoldDB" id="A0A3N0CDB6"/>
<dbReference type="OrthoDB" id="4426404at2"/>
<proteinExistence type="predicted"/>
<gene>
    <name evidence="2" type="ORF">EFK50_18170</name>
</gene>
<accession>A0A3N0CDB6</accession>
<dbReference type="GO" id="GO:0006355">
    <property type="term" value="P:regulation of DNA-templated transcription"/>
    <property type="evidence" value="ECO:0007669"/>
    <property type="project" value="InterPro"/>
</dbReference>
<organism evidence="2 3">
    <name type="scientific">Nocardioides marmoriginsengisoli</name>
    <dbReference type="NCBI Taxonomy" id="661483"/>
    <lineage>
        <taxon>Bacteria</taxon>
        <taxon>Bacillati</taxon>
        <taxon>Actinomycetota</taxon>
        <taxon>Actinomycetes</taxon>
        <taxon>Propionibacteriales</taxon>
        <taxon>Nocardioidaceae</taxon>
        <taxon>Nocardioides</taxon>
    </lineage>
</organism>
<name>A0A3N0CDB6_9ACTN</name>
<evidence type="ECO:0000259" key="1">
    <source>
        <dbReference type="Pfam" id="PF01402"/>
    </source>
</evidence>